<dbReference type="InterPro" id="IPR036901">
    <property type="entry name" value="Asp/Orn_carbamoylTrfase_sf"/>
</dbReference>
<dbReference type="GO" id="GO:0019240">
    <property type="term" value="P:citrulline biosynthetic process"/>
    <property type="evidence" value="ECO:0007669"/>
    <property type="project" value="TreeGrafter"/>
</dbReference>
<feature type="binding site" evidence="7">
    <location>
        <position position="88"/>
    </location>
    <ligand>
        <name>carbamoyl phosphate</name>
        <dbReference type="ChEBI" id="CHEBI:58228"/>
    </ligand>
</feature>
<sequence length="312" mass="34232">MTKTPNSHFIDLKDIPAETLRLILDTAKEWKEARRHLPKGAVDEGAPLAGHALAMIFEKSSTRTRISFEMAMHQLGGKAVVLQGGSMQLGRGETIGDTARVVSRYVDAIMIRANTHEAVQELAEEGDVPVINALTDRSHPCQIMADIMTIEEHLGPIKGKKLAWVGDGNNVATSLIEAAVKFDFTLMLGCPENFAPYDDVLEWAEQQGGDVHVVTDAEAAVWDADAVFTDTWVSMGDDRTGSRVRALEPFQVNRALMEKAADEAVFLHCLPAHRGEEVTNNVMDGPQSVVWDEAENRLHAQKAILAWCLGKI</sequence>
<dbReference type="GO" id="GO:0016597">
    <property type="term" value="F:amino acid binding"/>
    <property type="evidence" value="ECO:0007669"/>
    <property type="project" value="InterPro"/>
</dbReference>
<evidence type="ECO:0000256" key="1">
    <source>
        <dbReference type="ARBA" id="ARBA00003822"/>
    </source>
</evidence>
<comment type="function">
    <text evidence="1">Reversibly catalyzes the transfer of the carbamoyl group from carbamoyl phosphate (CP) to the N(epsilon) atom of ornithine (ORN) to produce L-citrulline.</text>
</comment>
<dbReference type="PANTHER" id="PTHR45753">
    <property type="entry name" value="ORNITHINE CARBAMOYLTRANSFERASE, MITOCHONDRIAL"/>
    <property type="match status" value="1"/>
</dbReference>
<protein>
    <recommendedName>
        <fullName evidence="4 7">Ornithine carbamoyltransferase</fullName>
        <shortName evidence="7">OTCase</shortName>
        <ecNumber evidence="4 7">2.1.3.3</ecNumber>
    </recommendedName>
</protein>
<dbReference type="AlphaFoldDB" id="A0A1G6T1P4"/>
<dbReference type="InterPro" id="IPR024904">
    <property type="entry name" value="OTCase_ArgI"/>
</dbReference>
<organism evidence="10 11">
    <name type="scientific">Kordiimonas lacus</name>
    <dbReference type="NCBI Taxonomy" id="637679"/>
    <lineage>
        <taxon>Bacteria</taxon>
        <taxon>Pseudomonadati</taxon>
        <taxon>Pseudomonadota</taxon>
        <taxon>Alphaproteobacteria</taxon>
        <taxon>Kordiimonadales</taxon>
        <taxon>Kordiimonadaceae</taxon>
        <taxon>Kordiimonas</taxon>
    </lineage>
</organism>
<feature type="binding site" evidence="7">
    <location>
        <begin position="234"/>
        <end position="235"/>
    </location>
    <ligand>
        <name>L-ornithine</name>
        <dbReference type="ChEBI" id="CHEBI:46911"/>
    </ligand>
</feature>
<evidence type="ECO:0000256" key="7">
    <source>
        <dbReference type="HAMAP-Rule" id="MF_01109"/>
    </source>
</evidence>
<dbReference type="InterPro" id="IPR006131">
    <property type="entry name" value="Asp_carbamoyltransf_Asp/Orn-bd"/>
</dbReference>
<reference evidence="10 11" key="1">
    <citation type="submission" date="2016-10" db="EMBL/GenBank/DDBJ databases">
        <authorList>
            <person name="de Groot N.N."/>
        </authorList>
    </citation>
    <scope>NUCLEOTIDE SEQUENCE [LARGE SCALE GENOMIC DNA]</scope>
    <source>
        <strain evidence="10 11">CGMCC 1.9109</strain>
    </source>
</reference>
<dbReference type="FunFam" id="3.40.50.1370:FF:000008">
    <property type="entry name" value="Ornithine carbamoyltransferase"/>
    <property type="match status" value="1"/>
</dbReference>
<feature type="binding site" evidence="7">
    <location>
        <position position="112"/>
    </location>
    <ligand>
        <name>carbamoyl phosphate</name>
        <dbReference type="ChEBI" id="CHEBI:58228"/>
    </ligand>
</feature>
<keyword evidence="11" id="KW-1185">Reference proteome</keyword>
<dbReference type="GO" id="GO:0004585">
    <property type="term" value="F:ornithine carbamoyltransferase activity"/>
    <property type="evidence" value="ECO:0007669"/>
    <property type="project" value="UniProtKB-UniRule"/>
</dbReference>
<dbReference type="Pfam" id="PF02729">
    <property type="entry name" value="OTCace_N"/>
    <property type="match status" value="1"/>
</dbReference>
<gene>
    <name evidence="10" type="ORF">SAMN04488071_0059</name>
</gene>
<dbReference type="GO" id="GO:0005737">
    <property type="term" value="C:cytoplasm"/>
    <property type="evidence" value="ECO:0007669"/>
    <property type="project" value="UniProtKB-SubCell"/>
</dbReference>
<dbReference type="SUPFAM" id="SSF53671">
    <property type="entry name" value="Aspartate/ornithine carbamoyltransferase"/>
    <property type="match status" value="1"/>
</dbReference>
<dbReference type="EMBL" id="FNAK01000001">
    <property type="protein sequence ID" value="SDD22407.1"/>
    <property type="molecule type" value="Genomic_DNA"/>
</dbReference>
<comment type="catalytic activity">
    <reaction evidence="6 7">
        <text>carbamoyl phosphate + L-ornithine = L-citrulline + phosphate + H(+)</text>
        <dbReference type="Rhea" id="RHEA:19513"/>
        <dbReference type="ChEBI" id="CHEBI:15378"/>
        <dbReference type="ChEBI" id="CHEBI:43474"/>
        <dbReference type="ChEBI" id="CHEBI:46911"/>
        <dbReference type="ChEBI" id="CHEBI:57743"/>
        <dbReference type="ChEBI" id="CHEBI:58228"/>
        <dbReference type="EC" id="2.1.3.3"/>
    </reaction>
</comment>
<feature type="binding site" evidence="7">
    <location>
        <position position="170"/>
    </location>
    <ligand>
        <name>L-ornithine</name>
        <dbReference type="ChEBI" id="CHEBI:46911"/>
    </ligand>
</feature>
<dbReference type="EC" id="2.1.3.3" evidence="4 7"/>
<feature type="domain" description="Aspartate/ornithine carbamoyltransferase carbamoyl-P binding" evidence="9">
    <location>
        <begin position="8"/>
        <end position="152"/>
    </location>
</feature>
<dbReference type="STRING" id="637679.GCA_001550055_00829"/>
<dbReference type="InterPro" id="IPR002292">
    <property type="entry name" value="Orn/put_carbamltrans"/>
</dbReference>
<dbReference type="Gene3D" id="3.40.50.1370">
    <property type="entry name" value="Aspartate/ornithine carbamoyltransferase"/>
    <property type="match status" value="2"/>
</dbReference>
<dbReference type="RefSeq" id="WP_068309118.1">
    <property type="nucleotide sequence ID" value="NZ_FNAK01000001.1"/>
</dbReference>
<dbReference type="PANTHER" id="PTHR45753:SF3">
    <property type="entry name" value="ORNITHINE TRANSCARBAMYLASE, MITOCHONDRIAL"/>
    <property type="match status" value="1"/>
</dbReference>
<dbReference type="OrthoDB" id="9802587at2"/>
<dbReference type="PROSITE" id="PS00097">
    <property type="entry name" value="CARBAMOYLTRANSFERASE"/>
    <property type="match status" value="1"/>
</dbReference>
<comment type="pathway">
    <text evidence="2">Amino-acid biosynthesis; L-arginine biosynthesis; L-arginine from L-ornithine and carbamoyl phosphate: step 1/3.</text>
</comment>
<evidence type="ECO:0000313" key="11">
    <source>
        <dbReference type="Proteomes" id="UP000183685"/>
    </source>
</evidence>
<dbReference type="InterPro" id="IPR006132">
    <property type="entry name" value="Asp/Orn_carbamoyltranf_P-bd"/>
</dbReference>
<proteinExistence type="inferred from homology"/>
<feature type="binding site" evidence="7">
    <location>
        <position position="230"/>
    </location>
    <ligand>
        <name>L-ornithine</name>
        <dbReference type="ChEBI" id="CHEBI:46911"/>
    </ligand>
</feature>
<dbReference type="PRINTS" id="PR00102">
    <property type="entry name" value="OTCASE"/>
</dbReference>
<dbReference type="NCBIfam" id="TIGR00658">
    <property type="entry name" value="orni_carb_tr"/>
    <property type="match status" value="1"/>
</dbReference>
<evidence type="ECO:0000256" key="2">
    <source>
        <dbReference type="ARBA" id="ARBA00004975"/>
    </source>
</evidence>
<name>A0A1G6T1P4_9PROT</name>
<comment type="subcellular location">
    <subcellularLocation>
        <location evidence="7">Cytoplasm</location>
    </subcellularLocation>
</comment>
<dbReference type="GO" id="GO:0042450">
    <property type="term" value="P:L-arginine biosynthetic process via ornithine"/>
    <property type="evidence" value="ECO:0007669"/>
    <property type="project" value="UniProtKB-UniRule"/>
</dbReference>
<evidence type="ECO:0000313" key="10">
    <source>
        <dbReference type="EMBL" id="SDD22407.1"/>
    </source>
</evidence>
<dbReference type="NCBIfam" id="NF001986">
    <property type="entry name" value="PRK00779.1"/>
    <property type="match status" value="1"/>
</dbReference>
<accession>A0A1G6T1P4</accession>
<keyword evidence="7" id="KW-0963">Cytoplasm</keyword>
<evidence type="ECO:0000256" key="4">
    <source>
        <dbReference type="ARBA" id="ARBA00013007"/>
    </source>
</evidence>
<dbReference type="Proteomes" id="UP000183685">
    <property type="component" value="Unassembled WGS sequence"/>
</dbReference>
<dbReference type="PRINTS" id="PR00100">
    <property type="entry name" value="AOTCASE"/>
</dbReference>
<evidence type="ECO:0000256" key="3">
    <source>
        <dbReference type="ARBA" id="ARBA00007805"/>
    </source>
</evidence>
<feature type="binding site" evidence="7">
    <location>
        <begin position="139"/>
        <end position="142"/>
    </location>
    <ligand>
        <name>carbamoyl phosphate</name>
        <dbReference type="ChEBI" id="CHEBI:58228"/>
    </ligand>
</feature>
<comment type="similarity">
    <text evidence="3 7">Belongs to the aspartate/ornithine carbamoyltransferase superfamily. OTCase family.</text>
</comment>
<feature type="binding site" evidence="7">
    <location>
        <begin position="61"/>
        <end position="64"/>
    </location>
    <ligand>
        <name>carbamoyl phosphate</name>
        <dbReference type="ChEBI" id="CHEBI:58228"/>
    </ligand>
</feature>
<evidence type="ECO:0000259" key="9">
    <source>
        <dbReference type="Pfam" id="PF02729"/>
    </source>
</evidence>
<keyword evidence="5 7" id="KW-0808">Transferase</keyword>
<dbReference type="Pfam" id="PF00185">
    <property type="entry name" value="OTCace"/>
    <property type="match status" value="1"/>
</dbReference>
<evidence type="ECO:0000256" key="5">
    <source>
        <dbReference type="ARBA" id="ARBA00022679"/>
    </source>
</evidence>
<feature type="binding site" evidence="7">
    <location>
        <position position="297"/>
    </location>
    <ligand>
        <name>carbamoyl phosphate</name>
        <dbReference type="ChEBI" id="CHEBI:58228"/>
    </ligand>
</feature>
<evidence type="ECO:0000256" key="6">
    <source>
        <dbReference type="ARBA" id="ARBA00048772"/>
    </source>
</evidence>
<dbReference type="HAMAP" id="MF_01109">
    <property type="entry name" value="OTCase"/>
    <property type="match status" value="1"/>
</dbReference>
<evidence type="ECO:0000259" key="8">
    <source>
        <dbReference type="Pfam" id="PF00185"/>
    </source>
</evidence>
<feature type="binding site" evidence="7">
    <location>
        <begin position="269"/>
        <end position="270"/>
    </location>
    <ligand>
        <name>carbamoyl phosphate</name>
        <dbReference type="ChEBI" id="CHEBI:58228"/>
    </ligand>
</feature>
<feature type="domain" description="Aspartate/ornithine carbamoyltransferase Asp/Orn-binding" evidence="8">
    <location>
        <begin position="158"/>
        <end position="308"/>
    </location>
</feature>
<dbReference type="InterPro" id="IPR006130">
    <property type="entry name" value="Asp/Orn_carbamoylTrfase"/>
</dbReference>